<evidence type="ECO:0000313" key="7">
    <source>
        <dbReference type="Proteomes" id="UP001064087"/>
    </source>
</evidence>
<dbReference type="PANTHER" id="PTHR13887">
    <property type="entry name" value="GLUTATHIONE S-TRANSFERASE KAPPA"/>
    <property type="match status" value="1"/>
</dbReference>
<feature type="region of interest" description="Disordered" evidence="3">
    <location>
        <begin position="26"/>
        <end position="85"/>
    </location>
</feature>
<evidence type="ECO:0000256" key="3">
    <source>
        <dbReference type="SAM" id="MobiDB-lite"/>
    </source>
</evidence>
<dbReference type="CDD" id="cd02972">
    <property type="entry name" value="DsbA_family"/>
    <property type="match status" value="1"/>
</dbReference>
<proteinExistence type="inferred from homology"/>
<gene>
    <name evidence="6" type="ORF">N7U68_10975</name>
</gene>
<comment type="function">
    <text evidence="1">May be required for disulfide bond formation in some proteins.</text>
</comment>
<dbReference type="Proteomes" id="UP001064087">
    <property type="component" value="Chromosome"/>
</dbReference>
<dbReference type="InterPro" id="IPR013766">
    <property type="entry name" value="Thioredoxin_domain"/>
</dbReference>
<dbReference type="SUPFAM" id="SSF52833">
    <property type="entry name" value="Thioredoxin-like"/>
    <property type="match status" value="1"/>
</dbReference>
<evidence type="ECO:0000256" key="1">
    <source>
        <dbReference type="ARBA" id="ARBA00003565"/>
    </source>
</evidence>
<keyword evidence="7" id="KW-1185">Reference proteome</keyword>
<dbReference type="Pfam" id="PF13462">
    <property type="entry name" value="Thioredoxin_4"/>
    <property type="match status" value="1"/>
</dbReference>
<organism evidence="6 7">
    <name type="scientific">Roseovarius pelagicus</name>
    <dbReference type="NCBI Taxonomy" id="2980108"/>
    <lineage>
        <taxon>Bacteria</taxon>
        <taxon>Pseudomonadati</taxon>
        <taxon>Pseudomonadota</taxon>
        <taxon>Alphaproteobacteria</taxon>
        <taxon>Rhodobacterales</taxon>
        <taxon>Roseobacteraceae</taxon>
        <taxon>Roseovarius</taxon>
    </lineage>
</organism>
<feature type="chain" id="PRO_5045779376" evidence="4">
    <location>
        <begin position="22"/>
        <end position="253"/>
    </location>
</feature>
<evidence type="ECO:0000256" key="4">
    <source>
        <dbReference type="SAM" id="SignalP"/>
    </source>
</evidence>
<dbReference type="EMBL" id="CP106738">
    <property type="protein sequence ID" value="UXX81659.1"/>
    <property type="molecule type" value="Genomic_DNA"/>
</dbReference>
<dbReference type="PROSITE" id="PS51352">
    <property type="entry name" value="THIOREDOXIN_2"/>
    <property type="match status" value="1"/>
</dbReference>
<evidence type="ECO:0000256" key="2">
    <source>
        <dbReference type="ARBA" id="ARBA00005791"/>
    </source>
</evidence>
<keyword evidence="4" id="KW-0732">Signal</keyword>
<comment type="similarity">
    <text evidence="2">Belongs to the thioredoxin family. DsbA subfamily.</text>
</comment>
<accession>A0ABY6D685</accession>
<protein>
    <submittedName>
        <fullName evidence="6">DsbA family protein</fullName>
    </submittedName>
</protein>
<dbReference type="PANTHER" id="PTHR13887:SF56">
    <property type="entry name" value="THIOREDOXIN-LIKE REDUCTASE RV2466C"/>
    <property type="match status" value="1"/>
</dbReference>
<sequence>MNRMTILGAVTLAAWGGALMAQTDTATEGTATESAATQEAAPEAEAASPTETSEAEAAAEPAEKDTAATEAPTPEPNADGIYEMTLGNPDANVTVTEYASFTCPHCANFHKTTFKQLKSNYIDTGKIQFIYRDVYFDRPGLWAAMVARCDGPSRFFGISDMLYNQQRDWVSGSDPVAIADKLRKIGKVAGMGEEQLEACLTDAAKAEALVAWFQTNAEADDISSTPTLMINGEQHSNMSYEELSKILDEKLAE</sequence>
<name>A0ABY6D685_9RHOB</name>
<dbReference type="InterPro" id="IPR036249">
    <property type="entry name" value="Thioredoxin-like_sf"/>
</dbReference>
<feature type="domain" description="Thioredoxin" evidence="5">
    <location>
        <begin position="35"/>
        <end position="252"/>
    </location>
</feature>
<evidence type="ECO:0000313" key="6">
    <source>
        <dbReference type="EMBL" id="UXX81659.1"/>
    </source>
</evidence>
<feature type="signal peptide" evidence="4">
    <location>
        <begin position="1"/>
        <end position="21"/>
    </location>
</feature>
<dbReference type="RefSeq" id="WP_263046825.1">
    <property type="nucleotide sequence ID" value="NZ_CP106738.1"/>
</dbReference>
<dbReference type="Gene3D" id="3.40.30.10">
    <property type="entry name" value="Glutaredoxin"/>
    <property type="match status" value="1"/>
</dbReference>
<evidence type="ECO:0000259" key="5">
    <source>
        <dbReference type="PROSITE" id="PS51352"/>
    </source>
</evidence>
<reference evidence="6" key="1">
    <citation type="submission" date="2022-10" db="EMBL/GenBank/DDBJ databases">
        <title>Roseovarius pelagicus sp. nov., isolated from Arctic seawater.</title>
        <authorList>
            <person name="Hong Y.W."/>
            <person name="Hwang C.Y."/>
        </authorList>
    </citation>
    <scope>NUCLEOTIDE SEQUENCE</scope>
    <source>
        <strain evidence="6">HL-MP18</strain>
    </source>
</reference>
<feature type="compositionally biased region" description="Low complexity" evidence="3">
    <location>
        <begin position="26"/>
        <end position="60"/>
    </location>
</feature>
<dbReference type="InterPro" id="IPR012336">
    <property type="entry name" value="Thioredoxin-like_fold"/>
</dbReference>